<sequence length="438" mass="47966">MAPSTRTSKLSSTSTSHQPTVPATMDVDLDLDLDLSVPALDEPNVGSESSVGPPTAGPSTDQHGPPTPPPPDCDWNISGSPASKYGPPADNFKCNGHYRDDLFEAALDEILKTSSTPSAADPATFEKYKMVRPNKSGNAKGILDDGTAIERASEFLFNVAGEIGYKNQGVALGPMGTHGLDEIIDSKRFPKGRIVLNEASLPVLCNDQASEIHAVVVKAESQFRDEDQPHLPPLTEEGRDEYFIERVNKNIVGHCLRRKDRLFSGIELSTDAILGFPTGTRSGGLVSSAHAGGHGGQEPETAATARLSLNRTYPLSYWPQIEGKRFNFTSNTRILQLPFYDTQGNLIAPWDMARVLRPGTVIVARCALVMWNFRNQKPLHKYQLKIRKLRVYDYSLEEAENHSPPTFIVPSPSVVVEDAPASDSEVDERPAKRRRIQN</sequence>
<reference evidence="2 3" key="1">
    <citation type="journal article" date="2016" name="Mol. Biol. Evol.">
        <title>Comparative Genomics of Early-Diverging Mushroom-Forming Fungi Provides Insights into the Origins of Lignocellulose Decay Capabilities.</title>
        <authorList>
            <person name="Nagy L.G."/>
            <person name="Riley R."/>
            <person name="Tritt A."/>
            <person name="Adam C."/>
            <person name="Daum C."/>
            <person name="Floudas D."/>
            <person name="Sun H."/>
            <person name="Yadav J.S."/>
            <person name="Pangilinan J."/>
            <person name="Larsson K.H."/>
            <person name="Matsuura K."/>
            <person name="Barry K."/>
            <person name="Labutti K."/>
            <person name="Kuo R."/>
            <person name="Ohm R.A."/>
            <person name="Bhattacharya S.S."/>
            <person name="Shirouzu T."/>
            <person name="Yoshinaga Y."/>
            <person name="Martin F.M."/>
            <person name="Grigoriev I.V."/>
            <person name="Hibbett D.S."/>
        </authorList>
    </citation>
    <scope>NUCLEOTIDE SEQUENCE [LARGE SCALE GENOMIC DNA]</scope>
    <source>
        <strain evidence="2 3">HHB9708</strain>
    </source>
</reference>
<dbReference type="Proteomes" id="UP000076722">
    <property type="component" value="Unassembled WGS sequence"/>
</dbReference>
<dbReference type="AlphaFoldDB" id="A0A164QRY7"/>
<feature type="region of interest" description="Disordered" evidence="1">
    <location>
        <begin position="409"/>
        <end position="438"/>
    </location>
</feature>
<feature type="compositionally biased region" description="Polar residues" evidence="1">
    <location>
        <begin position="46"/>
        <end position="62"/>
    </location>
</feature>
<feature type="compositionally biased region" description="Low complexity" evidence="1">
    <location>
        <begin position="1"/>
        <end position="16"/>
    </location>
</feature>
<gene>
    <name evidence="2" type="ORF">SISNIDRAFT_488773</name>
</gene>
<protein>
    <submittedName>
        <fullName evidence="2">Uncharacterized protein</fullName>
    </submittedName>
</protein>
<evidence type="ECO:0000256" key="1">
    <source>
        <dbReference type="SAM" id="MobiDB-lite"/>
    </source>
</evidence>
<name>A0A164QRY7_9AGAM</name>
<organism evidence="2 3">
    <name type="scientific">Sistotremastrum niveocremeum HHB9708</name>
    <dbReference type="NCBI Taxonomy" id="1314777"/>
    <lineage>
        <taxon>Eukaryota</taxon>
        <taxon>Fungi</taxon>
        <taxon>Dikarya</taxon>
        <taxon>Basidiomycota</taxon>
        <taxon>Agaricomycotina</taxon>
        <taxon>Agaricomycetes</taxon>
        <taxon>Sistotremastrales</taxon>
        <taxon>Sistotremastraceae</taxon>
        <taxon>Sertulicium</taxon>
        <taxon>Sertulicium niveocremeum</taxon>
    </lineage>
</organism>
<evidence type="ECO:0000313" key="3">
    <source>
        <dbReference type="Proteomes" id="UP000076722"/>
    </source>
</evidence>
<dbReference type="EMBL" id="KV419424">
    <property type="protein sequence ID" value="KZS89910.1"/>
    <property type="molecule type" value="Genomic_DNA"/>
</dbReference>
<evidence type="ECO:0000313" key="2">
    <source>
        <dbReference type="EMBL" id="KZS89910.1"/>
    </source>
</evidence>
<dbReference type="OrthoDB" id="3060725at2759"/>
<proteinExistence type="predicted"/>
<keyword evidence="3" id="KW-1185">Reference proteome</keyword>
<accession>A0A164QRY7</accession>
<feature type="region of interest" description="Disordered" evidence="1">
    <location>
        <begin position="1"/>
        <end position="88"/>
    </location>
</feature>